<dbReference type="EC" id="4.1.1.94" evidence="7"/>
<dbReference type="InParanoid" id="A0A7F5R4A6"/>
<keyword evidence="4" id="KW-0456">Lyase</keyword>
<evidence type="ECO:0000256" key="5">
    <source>
        <dbReference type="ARBA" id="ARBA00036343"/>
    </source>
</evidence>
<evidence type="ECO:0000256" key="13">
    <source>
        <dbReference type="RuleBase" id="RU003707"/>
    </source>
</evidence>
<dbReference type="Proteomes" id="UP000192223">
    <property type="component" value="Unplaced"/>
</dbReference>
<evidence type="ECO:0000313" key="14">
    <source>
        <dbReference type="Proteomes" id="UP000192223"/>
    </source>
</evidence>
<evidence type="ECO:0000256" key="8">
    <source>
        <dbReference type="ARBA" id="ARBA00039903"/>
    </source>
</evidence>
<dbReference type="InterPro" id="IPR029045">
    <property type="entry name" value="ClpP/crotonase-like_dom_sf"/>
</dbReference>
<gene>
    <name evidence="15" type="primary">LOC112904572</name>
</gene>
<dbReference type="Pfam" id="PF00378">
    <property type="entry name" value="ECH_1"/>
    <property type="match status" value="1"/>
</dbReference>
<dbReference type="GeneID" id="112904572"/>
<comment type="catalytic activity">
    <reaction evidence="11">
        <text>(S)-methylmalonyl-CoA + H(+) = propanoyl-CoA + CO2</text>
        <dbReference type="Rhea" id="RHEA:61340"/>
        <dbReference type="ChEBI" id="CHEBI:15378"/>
        <dbReference type="ChEBI" id="CHEBI:16526"/>
        <dbReference type="ChEBI" id="CHEBI:57327"/>
        <dbReference type="ChEBI" id="CHEBI:57392"/>
        <dbReference type="EC" id="4.1.1.94"/>
    </reaction>
    <physiologicalReaction direction="left-to-right" evidence="11">
        <dbReference type="Rhea" id="RHEA:61341"/>
    </physiologicalReaction>
</comment>
<evidence type="ECO:0000256" key="12">
    <source>
        <dbReference type="ARBA" id="ARBA00056546"/>
    </source>
</evidence>
<comment type="similarity">
    <text evidence="2 13">Belongs to the enoyl-CoA hydratase/isomerase family.</text>
</comment>
<evidence type="ECO:0000256" key="6">
    <source>
        <dbReference type="ARBA" id="ARBA00036541"/>
    </source>
</evidence>
<evidence type="ECO:0000256" key="1">
    <source>
        <dbReference type="ARBA" id="ARBA00004514"/>
    </source>
</evidence>
<proteinExistence type="inferred from homology"/>
<protein>
    <recommendedName>
        <fullName evidence="8">Ethylmalonyl-CoA decarboxylase</fullName>
        <ecNumber evidence="7">4.1.1.94</ecNumber>
    </recommendedName>
    <alternativeName>
        <fullName evidence="10">Enoyl-CoA hydratase domain-containing protein 1</fullName>
    </alternativeName>
    <alternativeName>
        <fullName evidence="9">Methylmalonyl-CoA decarboxylase</fullName>
    </alternativeName>
</protein>
<organism evidence="14 15">
    <name type="scientific">Agrilus planipennis</name>
    <name type="common">Emerald ash borer</name>
    <name type="synonym">Agrilus marcopoli</name>
    <dbReference type="NCBI Taxonomy" id="224129"/>
    <lineage>
        <taxon>Eukaryota</taxon>
        <taxon>Metazoa</taxon>
        <taxon>Ecdysozoa</taxon>
        <taxon>Arthropoda</taxon>
        <taxon>Hexapoda</taxon>
        <taxon>Insecta</taxon>
        <taxon>Pterygota</taxon>
        <taxon>Neoptera</taxon>
        <taxon>Endopterygota</taxon>
        <taxon>Coleoptera</taxon>
        <taxon>Polyphaga</taxon>
        <taxon>Elateriformia</taxon>
        <taxon>Buprestoidea</taxon>
        <taxon>Buprestidae</taxon>
        <taxon>Agrilinae</taxon>
        <taxon>Agrilus</taxon>
    </lineage>
</organism>
<dbReference type="RefSeq" id="XP_025830652.1">
    <property type="nucleotide sequence ID" value="XM_025974867.1"/>
</dbReference>
<dbReference type="Gene3D" id="3.90.226.10">
    <property type="entry name" value="2-enoyl-CoA Hydratase, Chain A, domain 1"/>
    <property type="match status" value="1"/>
</dbReference>
<evidence type="ECO:0000256" key="4">
    <source>
        <dbReference type="ARBA" id="ARBA00023239"/>
    </source>
</evidence>
<comment type="function">
    <text evidence="12">Decarboxylates ethylmalonyl-CoA, a potentially toxic metabolite, to form butyryl-CoA, suggesting it might be involved in metabolite proofreading. Acts preferentially on (S)-ethylmalonyl-CoA but also has some activity on the (R)-isomer. Also has methylmalonyl-CoA decarboxylase activity at lower level.</text>
</comment>
<dbReference type="InterPro" id="IPR018376">
    <property type="entry name" value="Enoyl-CoA_hyd/isom_CS"/>
</dbReference>
<evidence type="ECO:0000256" key="2">
    <source>
        <dbReference type="ARBA" id="ARBA00005254"/>
    </source>
</evidence>
<dbReference type="OrthoDB" id="448450at2759"/>
<dbReference type="PANTHER" id="PTHR11941">
    <property type="entry name" value="ENOYL-COA HYDRATASE-RELATED"/>
    <property type="match status" value="1"/>
</dbReference>
<keyword evidence="14" id="KW-1185">Reference proteome</keyword>
<dbReference type="GO" id="GO:0005829">
    <property type="term" value="C:cytosol"/>
    <property type="evidence" value="ECO:0007669"/>
    <property type="project" value="UniProtKB-SubCell"/>
</dbReference>
<dbReference type="PROSITE" id="PS00166">
    <property type="entry name" value="ENOYL_COA_HYDRATASE"/>
    <property type="match status" value="1"/>
</dbReference>
<dbReference type="InterPro" id="IPR001753">
    <property type="entry name" value="Enoyl-CoA_hydra/iso"/>
</dbReference>
<dbReference type="FunFam" id="3.90.226.10:FF:000109">
    <property type="entry name" value="Enoyl-CoA hydratase, putative"/>
    <property type="match status" value="1"/>
</dbReference>
<name>A0A7F5R4A6_AGRPL</name>
<dbReference type="SUPFAM" id="SSF52096">
    <property type="entry name" value="ClpP/crotonase"/>
    <property type="match status" value="1"/>
</dbReference>
<comment type="catalytic activity">
    <reaction evidence="6">
        <text>(2R)-ethylmalonyl-CoA + H(+) = butanoyl-CoA + CO2</text>
        <dbReference type="Rhea" id="RHEA:59540"/>
        <dbReference type="ChEBI" id="CHEBI:15378"/>
        <dbReference type="ChEBI" id="CHEBI:16526"/>
        <dbReference type="ChEBI" id="CHEBI:57371"/>
        <dbReference type="ChEBI" id="CHEBI:85316"/>
        <dbReference type="EC" id="4.1.1.94"/>
    </reaction>
    <physiologicalReaction direction="left-to-right" evidence="6">
        <dbReference type="Rhea" id="RHEA:59541"/>
    </physiologicalReaction>
</comment>
<evidence type="ECO:0000256" key="3">
    <source>
        <dbReference type="ARBA" id="ARBA00022490"/>
    </source>
</evidence>
<evidence type="ECO:0000256" key="9">
    <source>
        <dbReference type="ARBA" id="ARBA00042052"/>
    </source>
</evidence>
<keyword evidence="3" id="KW-0963">Cytoplasm</keyword>
<dbReference type="KEGG" id="apln:112904572"/>
<evidence type="ECO:0000256" key="10">
    <source>
        <dbReference type="ARBA" id="ARBA00042182"/>
    </source>
</evidence>
<evidence type="ECO:0000256" key="7">
    <source>
        <dbReference type="ARBA" id="ARBA00038883"/>
    </source>
</evidence>
<dbReference type="GO" id="GO:0004492">
    <property type="term" value="F:methyl/ethyl malonyl-CoA decarboxylase activity"/>
    <property type="evidence" value="ECO:0007669"/>
    <property type="project" value="UniProtKB-EC"/>
</dbReference>
<dbReference type="AlphaFoldDB" id="A0A7F5R4A6"/>
<reference evidence="15" key="1">
    <citation type="submission" date="2025-08" db="UniProtKB">
        <authorList>
            <consortium name="RefSeq"/>
        </authorList>
    </citation>
    <scope>IDENTIFICATION</scope>
    <source>
        <tissue evidence="15">Entire body</tissue>
    </source>
</reference>
<dbReference type="GO" id="GO:0006635">
    <property type="term" value="P:fatty acid beta-oxidation"/>
    <property type="evidence" value="ECO:0007669"/>
    <property type="project" value="TreeGrafter"/>
</dbReference>
<evidence type="ECO:0000256" key="11">
    <source>
        <dbReference type="ARBA" id="ARBA00047446"/>
    </source>
</evidence>
<dbReference type="CDD" id="cd06558">
    <property type="entry name" value="crotonase-like"/>
    <property type="match status" value="1"/>
</dbReference>
<comment type="subcellular location">
    <subcellularLocation>
        <location evidence="1">Cytoplasm</location>
        <location evidence="1">Cytosol</location>
    </subcellularLocation>
</comment>
<dbReference type="PANTHER" id="PTHR11941:SF27">
    <property type="entry name" value="ETHYLMALONYL-COA DECARBOXYLASE"/>
    <property type="match status" value="1"/>
</dbReference>
<evidence type="ECO:0000313" key="15">
    <source>
        <dbReference type="RefSeq" id="XP_025830652.1"/>
    </source>
</evidence>
<sequence>MLNAKMIRSKFTVTFKNCKIVTQTFLINSMSTDSSQPSFEEIRKYLWGFGKGNVNLSKNEDTGIATLVLNNPEKRNAISGQMMVHLRDCIEELEKWKSGKAVILQGHNNIFCSGADLDFVRAAGTKQGASYMSTWMQDTLNRLQRLPLISVSLLEGFAIGGGAEVAVSCDYIVVANNAKFGFVHAKMGLVPVWGGTTRLVNKIGQRKALDMLLTSKVFRAVDCLNIGLADAMVPTAESFVKTMEWLSPRIQHHYTIVRANKTSVINTALNSYQDSLAKEKTMLVPFWGGQLNIEALNKKIKHEPSQNGD</sequence>
<comment type="catalytic activity">
    <reaction evidence="5">
        <text>(2S)-ethylmalonyl-CoA + H(+) = butanoyl-CoA + CO2</text>
        <dbReference type="Rhea" id="RHEA:32131"/>
        <dbReference type="ChEBI" id="CHEBI:15378"/>
        <dbReference type="ChEBI" id="CHEBI:16526"/>
        <dbReference type="ChEBI" id="CHEBI:57371"/>
        <dbReference type="ChEBI" id="CHEBI:60909"/>
        <dbReference type="EC" id="4.1.1.94"/>
    </reaction>
    <physiologicalReaction direction="left-to-right" evidence="5">
        <dbReference type="Rhea" id="RHEA:32132"/>
    </physiologicalReaction>
</comment>
<accession>A0A7F5R4A6</accession>